<evidence type="ECO:0000256" key="1">
    <source>
        <dbReference type="SAM" id="MobiDB-lite"/>
    </source>
</evidence>
<reference evidence="3 4" key="1">
    <citation type="submission" date="2024-09" db="EMBL/GenBank/DDBJ databases">
        <title>Chromosome-scale assembly of Riccia sorocarpa.</title>
        <authorList>
            <person name="Paukszto L."/>
        </authorList>
    </citation>
    <scope>NUCLEOTIDE SEQUENCE [LARGE SCALE GENOMIC DNA]</scope>
    <source>
        <strain evidence="3">LP-2024</strain>
        <tissue evidence="3">Aerial parts of the thallus</tissue>
    </source>
</reference>
<accession>A0ABD3HES2</accession>
<keyword evidence="2" id="KW-1133">Transmembrane helix</keyword>
<dbReference type="PANTHER" id="PTHR36742">
    <property type="entry name" value="MYOSIN-G HEAVY CHAIN-LIKE PROTEIN"/>
    <property type="match status" value="1"/>
</dbReference>
<evidence type="ECO:0000256" key="2">
    <source>
        <dbReference type="SAM" id="Phobius"/>
    </source>
</evidence>
<dbReference type="EMBL" id="JBJQOH010000004">
    <property type="protein sequence ID" value="KAL3687859.1"/>
    <property type="molecule type" value="Genomic_DNA"/>
</dbReference>
<name>A0ABD3HES2_9MARC</name>
<dbReference type="PANTHER" id="PTHR36742:SF1">
    <property type="entry name" value="MYOSIN-G HEAVY CHAIN-LIKE PROTEIN"/>
    <property type="match status" value="1"/>
</dbReference>
<evidence type="ECO:0000313" key="3">
    <source>
        <dbReference type="EMBL" id="KAL3687859.1"/>
    </source>
</evidence>
<feature type="transmembrane region" description="Helical" evidence="2">
    <location>
        <begin position="162"/>
        <end position="187"/>
    </location>
</feature>
<keyword evidence="4" id="KW-1185">Reference proteome</keyword>
<comment type="caution">
    <text evidence="3">The sequence shown here is derived from an EMBL/GenBank/DDBJ whole genome shotgun (WGS) entry which is preliminary data.</text>
</comment>
<organism evidence="3 4">
    <name type="scientific">Riccia sorocarpa</name>
    <dbReference type="NCBI Taxonomy" id="122646"/>
    <lineage>
        <taxon>Eukaryota</taxon>
        <taxon>Viridiplantae</taxon>
        <taxon>Streptophyta</taxon>
        <taxon>Embryophyta</taxon>
        <taxon>Marchantiophyta</taxon>
        <taxon>Marchantiopsida</taxon>
        <taxon>Marchantiidae</taxon>
        <taxon>Marchantiales</taxon>
        <taxon>Ricciaceae</taxon>
        <taxon>Riccia</taxon>
    </lineage>
</organism>
<dbReference type="AlphaFoldDB" id="A0ABD3HES2"/>
<proteinExistence type="predicted"/>
<keyword evidence="2" id="KW-0812">Transmembrane</keyword>
<dbReference type="Proteomes" id="UP001633002">
    <property type="component" value="Unassembled WGS sequence"/>
</dbReference>
<protein>
    <submittedName>
        <fullName evidence="3">Uncharacterized protein</fullName>
    </submittedName>
</protein>
<keyword evidence="2" id="KW-0472">Membrane</keyword>
<feature type="region of interest" description="Disordered" evidence="1">
    <location>
        <begin position="47"/>
        <end position="85"/>
    </location>
</feature>
<gene>
    <name evidence="3" type="ORF">R1sor_014168</name>
</gene>
<sequence length="191" mass="21134">MCRPSVQSIRSNYSTGHGNCSLRYENSIARSTPGLIWNRSGWENAGNLSSRNRSVHASRRESTLDAEATDRKANQRSVEEPSVESHLDLLERFTSERSSDSGGKTIAEQLESQVDADEGKEIALPLAQNVTLEAAPLTIHQKRNIRRQKYLDQVSKRNDAPFFTTVALIVILPPSVILGIAVATGYVQLFP</sequence>
<evidence type="ECO:0000313" key="4">
    <source>
        <dbReference type="Proteomes" id="UP001633002"/>
    </source>
</evidence>
<feature type="compositionally biased region" description="Basic and acidic residues" evidence="1">
    <location>
        <begin position="58"/>
        <end position="85"/>
    </location>
</feature>